<comment type="caution">
    <text evidence="3">The sequence shown here is derived from an EMBL/GenBank/DDBJ whole genome shotgun (WGS) entry which is preliminary data.</text>
</comment>
<keyword evidence="4" id="KW-1185">Reference proteome</keyword>
<accession>A0A542EI64</accession>
<protein>
    <submittedName>
        <fullName evidence="3">Putative membrane protein</fullName>
    </submittedName>
</protein>
<feature type="transmembrane region" description="Helical" evidence="1">
    <location>
        <begin position="156"/>
        <end position="174"/>
    </location>
</feature>
<keyword evidence="1" id="KW-0812">Transmembrane</keyword>
<organism evidence="3 4">
    <name type="scientific">Yimella lutea</name>
    <dbReference type="NCBI Taxonomy" id="587872"/>
    <lineage>
        <taxon>Bacteria</taxon>
        <taxon>Bacillati</taxon>
        <taxon>Actinomycetota</taxon>
        <taxon>Actinomycetes</taxon>
        <taxon>Micrococcales</taxon>
        <taxon>Dermacoccaceae</taxon>
        <taxon>Yimella</taxon>
    </lineage>
</organism>
<sequence length="270" mass="28843">MRNRARSSAVAADVTALAPEQSTAVACRAARTARWAIVDVVRGVAIVAVVLYHLVWDLGHFGVTEHWARTPSGRMTGHVIAGTFLLLTGVSLALAHRHSVDLRTFGRRLLKLLAAAYAITAVSLVLAPQFMVTFGILQNIALTSVLLLPFLRASRLVAIGAALISAALPAIVSIDSTSRWVTWTGLTPTLSPSLDVQPLLPMFALSLFGLVLTRTLLGNDALRDRVASWQPTGPVSTASQTLGRHTLAIYLAHQPVLFGALSLLVLLELI</sequence>
<keyword evidence="1" id="KW-1133">Transmembrane helix</keyword>
<reference evidence="3 4" key="1">
    <citation type="submission" date="2019-06" db="EMBL/GenBank/DDBJ databases">
        <title>Sequencing the genomes of 1000 actinobacteria strains.</title>
        <authorList>
            <person name="Klenk H.-P."/>
        </authorList>
    </citation>
    <scope>NUCLEOTIDE SEQUENCE [LARGE SCALE GENOMIC DNA]</scope>
    <source>
        <strain evidence="3 4">DSM 19828</strain>
    </source>
</reference>
<name>A0A542EI64_9MICO</name>
<feature type="transmembrane region" description="Helical" evidence="1">
    <location>
        <begin position="199"/>
        <end position="217"/>
    </location>
</feature>
<feature type="transmembrane region" description="Helical" evidence="1">
    <location>
        <begin position="132"/>
        <end position="151"/>
    </location>
</feature>
<keyword evidence="1" id="KW-0472">Membrane</keyword>
<dbReference type="Pfam" id="PF07786">
    <property type="entry name" value="HGSNAT_cat"/>
    <property type="match status" value="1"/>
</dbReference>
<feature type="transmembrane region" description="Helical" evidence="1">
    <location>
        <begin position="35"/>
        <end position="55"/>
    </location>
</feature>
<evidence type="ECO:0000259" key="2">
    <source>
        <dbReference type="Pfam" id="PF07786"/>
    </source>
</evidence>
<feature type="transmembrane region" description="Helical" evidence="1">
    <location>
        <begin position="75"/>
        <end position="96"/>
    </location>
</feature>
<dbReference type="AlphaFoldDB" id="A0A542EI64"/>
<proteinExistence type="predicted"/>
<gene>
    <name evidence="3" type="ORF">FB459_2541</name>
</gene>
<dbReference type="Proteomes" id="UP000320806">
    <property type="component" value="Unassembled WGS sequence"/>
</dbReference>
<evidence type="ECO:0000313" key="4">
    <source>
        <dbReference type="Proteomes" id="UP000320806"/>
    </source>
</evidence>
<feature type="domain" description="Heparan-alpha-glucosaminide N-acetyltransferase catalytic" evidence="2">
    <location>
        <begin position="34"/>
        <end position="255"/>
    </location>
</feature>
<evidence type="ECO:0000313" key="3">
    <source>
        <dbReference type="EMBL" id="TQJ15023.1"/>
    </source>
</evidence>
<evidence type="ECO:0000256" key="1">
    <source>
        <dbReference type="SAM" id="Phobius"/>
    </source>
</evidence>
<dbReference type="RefSeq" id="WP_141928724.1">
    <property type="nucleotide sequence ID" value="NZ_BAABCI010000006.1"/>
</dbReference>
<dbReference type="EMBL" id="VFMO01000001">
    <property type="protein sequence ID" value="TQJ15023.1"/>
    <property type="molecule type" value="Genomic_DNA"/>
</dbReference>
<feature type="transmembrane region" description="Helical" evidence="1">
    <location>
        <begin position="108"/>
        <end position="126"/>
    </location>
</feature>
<dbReference type="InterPro" id="IPR012429">
    <property type="entry name" value="HGSNAT_cat"/>
</dbReference>
<feature type="transmembrane region" description="Helical" evidence="1">
    <location>
        <begin position="247"/>
        <end position="267"/>
    </location>
</feature>
<dbReference type="OrthoDB" id="9807591at2"/>